<dbReference type="SUPFAM" id="SSF53448">
    <property type="entry name" value="Nucleotide-diphospho-sugar transferases"/>
    <property type="match status" value="1"/>
</dbReference>
<dbReference type="PANTHER" id="PTHR22916">
    <property type="entry name" value="GLYCOSYLTRANSFERASE"/>
    <property type="match status" value="1"/>
</dbReference>
<feature type="domain" description="Glycosyltransferase 2-like" evidence="1">
    <location>
        <begin position="9"/>
        <end position="169"/>
    </location>
</feature>
<evidence type="ECO:0000313" key="2">
    <source>
        <dbReference type="EMBL" id="SMO91782.1"/>
    </source>
</evidence>
<name>A0A521F6H5_9SPHI</name>
<keyword evidence="2" id="KW-0808">Transferase</keyword>
<dbReference type="GO" id="GO:0016758">
    <property type="term" value="F:hexosyltransferase activity"/>
    <property type="evidence" value="ECO:0007669"/>
    <property type="project" value="UniProtKB-ARBA"/>
</dbReference>
<evidence type="ECO:0000259" key="1">
    <source>
        <dbReference type="Pfam" id="PF00535"/>
    </source>
</evidence>
<reference evidence="2 3" key="1">
    <citation type="submission" date="2017-05" db="EMBL/GenBank/DDBJ databases">
        <authorList>
            <person name="Varghese N."/>
            <person name="Submissions S."/>
        </authorList>
    </citation>
    <scope>NUCLEOTIDE SEQUENCE [LARGE SCALE GENOMIC DNA]</scope>
    <source>
        <strain evidence="2 3">DSM 19036</strain>
    </source>
</reference>
<dbReference type="InterPro" id="IPR001173">
    <property type="entry name" value="Glyco_trans_2-like"/>
</dbReference>
<gene>
    <name evidence="2" type="ORF">SAMN06265348_110237</name>
</gene>
<dbReference type="InterPro" id="IPR029044">
    <property type="entry name" value="Nucleotide-diphossugar_trans"/>
</dbReference>
<dbReference type="PANTHER" id="PTHR22916:SF3">
    <property type="entry name" value="UDP-GLCNAC:BETAGAL BETA-1,3-N-ACETYLGLUCOSAMINYLTRANSFERASE-LIKE PROTEIN 1"/>
    <property type="match status" value="1"/>
</dbReference>
<dbReference type="AlphaFoldDB" id="A0A521F6H5"/>
<proteinExistence type="predicted"/>
<evidence type="ECO:0000313" key="3">
    <source>
        <dbReference type="Proteomes" id="UP000320300"/>
    </source>
</evidence>
<dbReference type="EMBL" id="FXTN01000010">
    <property type="protein sequence ID" value="SMO91782.1"/>
    <property type="molecule type" value="Genomic_DNA"/>
</dbReference>
<dbReference type="OrthoDB" id="9802649at2"/>
<organism evidence="2 3">
    <name type="scientific">Pedobacter westerhofensis</name>
    <dbReference type="NCBI Taxonomy" id="425512"/>
    <lineage>
        <taxon>Bacteria</taxon>
        <taxon>Pseudomonadati</taxon>
        <taxon>Bacteroidota</taxon>
        <taxon>Sphingobacteriia</taxon>
        <taxon>Sphingobacteriales</taxon>
        <taxon>Sphingobacteriaceae</taxon>
        <taxon>Pedobacter</taxon>
    </lineage>
</organism>
<dbReference type="RefSeq" id="WP_142529940.1">
    <property type="nucleotide sequence ID" value="NZ_CBCSJO010000010.1"/>
</dbReference>
<dbReference type="Pfam" id="PF00535">
    <property type="entry name" value="Glycos_transf_2"/>
    <property type="match status" value="1"/>
</dbReference>
<keyword evidence="3" id="KW-1185">Reference proteome</keyword>
<dbReference type="Gene3D" id="3.90.550.10">
    <property type="entry name" value="Spore Coat Polysaccharide Biosynthesis Protein SpsA, Chain A"/>
    <property type="match status" value="1"/>
</dbReference>
<protein>
    <submittedName>
        <fullName evidence="2">Glycosyltransferase involved in cell wall bisynthesis</fullName>
    </submittedName>
</protein>
<sequence>MEITAELISIALCTYNGEAYLAEQLLSLTRQTYKNIEIVIVDDSSSDHTVSIIRNFQAADSRIKLYCNEQNLGFNANFKKAISLCTAKYVAIADQDDIWMEDKLSIMMAKIGDNLLCYHNSAYINDQGTVSGKSTLSAHRFTEGFCSNLLVLNNCVSGHACLIRKELLDQASPFPQDLYYDWWLSYTAACQGRITFTTETLVHYRLHNNSITRADKKHSKALRIQNFRYFRDHSLTPPNVSLFLSSLLYQYKKSESRFFSLPLFTMLLKNYAVLFYTRKRSLFSNLRFIFRESIN</sequence>
<dbReference type="Proteomes" id="UP000320300">
    <property type="component" value="Unassembled WGS sequence"/>
</dbReference>
<accession>A0A521F6H5</accession>